<evidence type="ECO:0000313" key="4">
    <source>
        <dbReference type="EMBL" id="SNR17421.1"/>
    </source>
</evidence>
<accession>A0A238UE37</accession>
<evidence type="ECO:0000256" key="1">
    <source>
        <dbReference type="ARBA" id="ARBA00004370"/>
    </source>
</evidence>
<evidence type="ECO:0000256" key="2">
    <source>
        <dbReference type="ARBA" id="ARBA00023136"/>
    </source>
</evidence>
<dbReference type="Proteomes" id="UP000215214">
    <property type="component" value="Chromosome TJEJU"/>
</dbReference>
<evidence type="ECO:0000259" key="3">
    <source>
        <dbReference type="Pfam" id="PF00144"/>
    </source>
</evidence>
<sequence>MRPLFFLYIFCFSITGFSQRTDHAIDSLFNSYFTNGTFNGSALVIKDNQIIYQKALGYATSNKQTQLSIHSKFLMGSIYKEFPAVAIMQLVENNKLTINQSIHKILPELPQWSAKITIKHLLQYSSGLPKVNWKHYFSNQIIPTDKSLFEDIKNVSKLKFTPGSDYLYTNMSPVLLIKIIEKVTKLSFEEYLTKNMLNPYQIEGIKIKDQFPFLDKENMAMPFNKDFKDDPYKVAIKNELISSNVNGLYLWLKKLDDFEIISKESMRFLSQKANKETHTQAPLGSCSWKNNDINIHHHHGSSGNFECLVTRDKTNNIFVILLTNQKNRNLFEITNKILNN</sequence>
<gene>
    <name evidence="4" type="ORF">TJEJU_3786</name>
</gene>
<dbReference type="RefSeq" id="WP_095074571.1">
    <property type="nucleotide sequence ID" value="NZ_LT899436.1"/>
</dbReference>
<dbReference type="AlphaFoldDB" id="A0A238UE37"/>
<dbReference type="SUPFAM" id="SSF56601">
    <property type="entry name" value="beta-lactamase/transpeptidase-like"/>
    <property type="match status" value="1"/>
</dbReference>
<dbReference type="PANTHER" id="PTHR46825:SF11">
    <property type="entry name" value="PENICILLIN-BINDING PROTEIN 4"/>
    <property type="match status" value="1"/>
</dbReference>
<reference evidence="4 5" key="1">
    <citation type="submission" date="2017-07" db="EMBL/GenBank/DDBJ databases">
        <authorList>
            <person name="Sun Z.S."/>
            <person name="Albrecht U."/>
            <person name="Echele G."/>
            <person name="Lee C.C."/>
        </authorList>
    </citation>
    <scope>NUCLEOTIDE SEQUENCE [LARGE SCALE GENOMIC DNA]</scope>
    <source>
        <strain evidence="5">type strain: KCTC 22618</strain>
    </source>
</reference>
<feature type="domain" description="Beta-lactamase-related" evidence="3">
    <location>
        <begin position="40"/>
        <end position="330"/>
    </location>
</feature>
<dbReference type="PANTHER" id="PTHR46825">
    <property type="entry name" value="D-ALANYL-D-ALANINE-CARBOXYPEPTIDASE/ENDOPEPTIDASE AMPH"/>
    <property type="match status" value="1"/>
</dbReference>
<dbReference type="GO" id="GO:0016020">
    <property type="term" value="C:membrane"/>
    <property type="evidence" value="ECO:0007669"/>
    <property type="project" value="UniProtKB-SubCell"/>
</dbReference>
<dbReference type="InterPro" id="IPR001466">
    <property type="entry name" value="Beta-lactam-related"/>
</dbReference>
<dbReference type="KEGG" id="tje:TJEJU_3786"/>
<evidence type="ECO:0000313" key="5">
    <source>
        <dbReference type="Proteomes" id="UP000215214"/>
    </source>
</evidence>
<proteinExistence type="predicted"/>
<dbReference type="OrthoDB" id="9793489at2"/>
<dbReference type="Gene3D" id="3.40.710.10">
    <property type="entry name" value="DD-peptidase/beta-lactamase superfamily"/>
    <property type="match status" value="1"/>
</dbReference>
<keyword evidence="2" id="KW-0472">Membrane</keyword>
<organism evidence="4 5">
    <name type="scientific">Tenacibaculum jejuense</name>
    <dbReference type="NCBI Taxonomy" id="584609"/>
    <lineage>
        <taxon>Bacteria</taxon>
        <taxon>Pseudomonadati</taxon>
        <taxon>Bacteroidota</taxon>
        <taxon>Flavobacteriia</taxon>
        <taxon>Flavobacteriales</taxon>
        <taxon>Flavobacteriaceae</taxon>
        <taxon>Tenacibaculum</taxon>
    </lineage>
</organism>
<comment type="subcellular location">
    <subcellularLocation>
        <location evidence="1">Membrane</location>
    </subcellularLocation>
</comment>
<dbReference type="InterPro" id="IPR012338">
    <property type="entry name" value="Beta-lactam/transpept-like"/>
</dbReference>
<keyword evidence="5" id="KW-1185">Reference proteome</keyword>
<dbReference type="InterPro" id="IPR050491">
    <property type="entry name" value="AmpC-like"/>
</dbReference>
<protein>
    <submittedName>
        <fullName evidence="4">Secreted beta-lactamase family protein</fullName>
    </submittedName>
</protein>
<dbReference type="EMBL" id="LT899436">
    <property type="protein sequence ID" value="SNR17421.1"/>
    <property type="molecule type" value="Genomic_DNA"/>
</dbReference>
<name>A0A238UE37_9FLAO</name>
<dbReference type="Pfam" id="PF00144">
    <property type="entry name" value="Beta-lactamase"/>
    <property type="match status" value="1"/>
</dbReference>